<gene>
    <name evidence="8" type="ORF">ACFOKJ_11010</name>
</gene>
<feature type="transmembrane region" description="Helical" evidence="6">
    <location>
        <begin position="165"/>
        <end position="183"/>
    </location>
</feature>
<feature type="transmembrane region" description="Helical" evidence="6">
    <location>
        <begin position="285"/>
        <end position="309"/>
    </location>
</feature>
<evidence type="ECO:0000256" key="6">
    <source>
        <dbReference type="SAM" id="Phobius"/>
    </source>
</evidence>
<name>A0ABV7TV49_9NEIS</name>
<feature type="domain" description="Amino acid permease/ SLC12A" evidence="7">
    <location>
        <begin position="24"/>
        <end position="431"/>
    </location>
</feature>
<keyword evidence="3 6" id="KW-0812">Transmembrane</keyword>
<keyword evidence="4 6" id="KW-1133">Transmembrane helix</keyword>
<comment type="subcellular location">
    <subcellularLocation>
        <location evidence="1">Membrane</location>
        <topology evidence="1">Multi-pass membrane protein</topology>
    </subcellularLocation>
</comment>
<feature type="transmembrane region" description="Helical" evidence="6">
    <location>
        <begin position="203"/>
        <end position="224"/>
    </location>
</feature>
<dbReference type="Pfam" id="PF00324">
    <property type="entry name" value="AA_permease"/>
    <property type="match status" value="1"/>
</dbReference>
<organism evidence="8 9">
    <name type="scientific">Vogesella amnigena</name>
    <dbReference type="NCBI Taxonomy" id="1507449"/>
    <lineage>
        <taxon>Bacteria</taxon>
        <taxon>Pseudomonadati</taxon>
        <taxon>Pseudomonadota</taxon>
        <taxon>Betaproteobacteria</taxon>
        <taxon>Neisseriales</taxon>
        <taxon>Chromobacteriaceae</taxon>
        <taxon>Vogesella</taxon>
    </lineage>
</organism>
<evidence type="ECO:0000256" key="1">
    <source>
        <dbReference type="ARBA" id="ARBA00004141"/>
    </source>
</evidence>
<accession>A0ABV7TV49</accession>
<dbReference type="PROSITE" id="PS00218">
    <property type="entry name" value="AMINO_ACID_PERMEASE_1"/>
    <property type="match status" value="1"/>
</dbReference>
<dbReference type="RefSeq" id="WP_390279498.1">
    <property type="nucleotide sequence ID" value="NZ_JBHRYH010000021.1"/>
</dbReference>
<feature type="transmembrane region" description="Helical" evidence="6">
    <location>
        <begin position="335"/>
        <end position="356"/>
    </location>
</feature>
<reference evidence="9" key="1">
    <citation type="journal article" date="2019" name="Int. J. Syst. Evol. Microbiol.">
        <title>The Global Catalogue of Microorganisms (GCM) 10K type strain sequencing project: providing services to taxonomists for standard genome sequencing and annotation.</title>
        <authorList>
            <consortium name="The Broad Institute Genomics Platform"/>
            <consortium name="The Broad Institute Genome Sequencing Center for Infectious Disease"/>
            <person name="Wu L."/>
            <person name="Ma J."/>
        </authorList>
    </citation>
    <scope>NUCLEOTIDE SEQUENCE [LARGE SCALE GENOMIC DNA]</scope>
    <source>
        <strain evidence="9">KCTC 42195</strain>
    </source>
</reference>
<dbReference type="PANTHER" id="PTHR43495:SF5">
    <property type="entry name" value="GAMMA-AMINOBUTYRIC ACID PERMEASE"/>
    <property type="match status" value="1"/>
</dbReference>
<dbReference type="InterPro" id="IPR004841">
    <property type="entry name" value="AA-permease/SLC12A_dom"/>
</dbReference>
<evidence type="ECO:0000256" key="2">
    <source>
        <dbReference type="ARBA" id="ARBA00022448"/>
    </source>
</evidence>
<evidence type="ECO:0000256" key="4">
    <source>
        <dbReference type="ARBA" id="ARBA00022989"/>
    </source>
</evidence>
<dbReference type="Gene3D" id="1.20.1740.10">
    <property type="entry name" value="Amino acid/polyamine transporter I"/>
    <property type="match status" value="1"/>
</dbReference>
<feature type="transmembrane region" description="Helical" evidence="6">
    <location>
        <begin position="408"/>
        <end position="426"/>
    </location>
</feature>
<dbReference type="PIRSF" id="PIRSF006060">
    <property type="entry name" value="AA_transporter"/>
    <property type="match status" value="1"/>
</dbReference>
<sequence length="462" mass="50013">MSGSFQKIKDREQGLQRRLTSGQMSMIAIGGAIGTGLFLGSKFAIGFAGPSVLISYAIGGLITLLLMGCLAEMTVAHATSGSFGAYAEHYVSPLAGFLVRYAYWSAIVLAVGTEVTAIADYMGYWFPGVPSWWWISIFSALLIAVNASSVKAFGAVEYGFSSIKIAAILGFILLGSVVVWGGSHPEYGVHLYTAGSGFLPHGWWGMWVAVIISIFSYLSVEMIAVAAGEAEDPERAVKQAFRATIVRLLVFYLLSLALILAIVPWEKVGEGSSPFVTVMQVLGIPYAADILNFVVIVAALSAMNSQLYITTRMMFSLSRGGDAPKALGKLSSNGVPLNALMLSSIGIAVATLLYVLYPKDAFILMISLSMFGAMFVWMMIFVTHLFFRHKYEAAGNPPLAFRMKLFPITTLIGLGLMLAAMVTTLFTDEFNMTLKFGIPFLIVLVLLFKFVRKPHASYDDAM</sequence>
<feature type="transmembrane region" description="Helical" evidence="6">
    <location>
        <begin position="101"/>
        <end position="126"/>
    </location>
</feature>
<proteinExistence type="predicted"/>
<evidence type="ECO:0000313" key="8">
    <source>
        <dbReference type="EMBL" id="MFC3626650.1"/>
    </source>
</evidence>
<dbReference type="InterPro" id="IPR004840">
    <property type="entry name" value="Amino_acid_permease_CS"/>
</dbReference>
<keyword evidence="5 6" id="KW-0472">Membrane</keyword>
<dbReference type="EMBL" id="JBHRYH010000021">
    <property type="protein sequence ID" value="MFC3626650.1"/>
    <property type="molecule type" value="Genomic_DNA"/>
</dbReference>
<evidence type="ECO:0000256" key="3">
    <source>
        <dbReference type="ARBA" id="ARBA00022692"/>
    </source>
</evidence>
<comment type="caution">
    <text evidence="8">The sequence shown here is derived from an EMBL/GenBank/DDBJ whole genome shotgun (WGS) entry which is preliminary data.</text>
</comment>
<feature type="transmembrane region" description="Helical" evidence="6">
    <location>
        <begin position="245"/>
        <end position="265"/>
    </location>
</feature>
<feature type="transmembrane region" description="Helical" evidence="6">
    <location>
        <begin position="53"/>
        <end position="71"/>
    </location>
</feature>
<feature type="transmembrane region" description="Helical" evidence="6">
    <location>
        <begin position="432"/>
        <end position="451"/>
    </location>
</feature>
<protein>
    <submittedName>
        <fullName evidence="8">Amino acid permease</fullName>
    </submittedName>
</protein>
<evidence type="ECO:0000313" key="9">
    <source>
        <dbReference type="Proteomes" id="UP001595636"/>
    </source>
</evidence>
<feature type="transmembrane region" description="Helical" evidence="6">
    <location>
        <begin position="362"/>
        <end position="387"/>
    </location>
</feature>
<keyword evidence="9" id="KW-1185">Reference proteome</keyword>
<feature type="transmembrane region" description="Helical" evidence="6">
    <location>
        <begin position="21"/>
        <end position="41"/>
    </location>
</feature>
<evidence type="ECO:0000259" key="7">
    <source>
        <dbReference type="Pfam" id="PF00324"/>
    </source>
</evidence>
<feature type="transmembrane region" description="Helical" evidence="6">
    <location>
        <begin position="132"/>
        <end position="153"/>
    </location>
</feature>
<evidence type="ECO:0000256" key="5">
    <source>
        <dbReference type="ARBA" id="ARBA00023136"/>
    </source>
</evidence>
<dbReference type="PANTHER" id="PTHR43495">
    <property type="entry name" value="GABA PERMEASE"/>
    <property type="match status" value="1"/>
</dbReference>
<keyword evidence="2" id="KW-0813">Transport</keyword>
<dbReference type="Proteomes" id="UP001595636">
    <property type="component" value="Unassembled WGS sequence"/>
</dbReference>